<reference evidence="2 3" key="1">
    <citation type="submission" date="2013-03" db="EMBL/GenBank/DDBJ databases">
        <title>The Genome Sequence of Phialophora europaea CBS 101466.</title>
        <authorList>
            <consortium name="The Broad Institute Genomics Platform"/>
            <person name="Cuomo C."/>
            <person name="de Hoog S."/>
            <person name="Gorbushina A."/>
            <person name="Walker B."/>
            <person name="Young S.K."/>
            <person name="Zeng Q."/>
            <person name="Gargeya S."/>
            <person name="Fitzgerald M."/>
            <person name="Haas B."/>
            <person name="Abouelleil A."/>
            <person name="Allen A.W."/>
            <person name="Alvarado L."/>
            <person name="Arachchi H.M."/>
            <person name="Berlin A.M."/>
            <person name="Chapman S.B."/>
            <person name="Gainer-Dewar J."/>
            <person name="Goldberg J."/>
            <person name="Griggs A."/>
            <person name="Gujja S."/>
            <person name="Hansen M."/>
            <person name="Howarth C."/>
            <person name="Imamovic A."/>
            <person name="Ireland A."/>
            <person name="Larimer J."/>
            <person name="McCowan C."/>
            <person name="Murphy C."/>
            <person name="Pearson M."/>
            <person name="Poon T.W."/>
            <person name="Priest M."/>
            <person name="Roberts A."/>
            <person name="Saif S."/>
            <person name="Shea T."/>
            <person name="Sisk P."/>
            <person name="Sykes S."/>
            <person name="Wortman J."/>
            <person name="Nusbaum C."/>
            <person name="Birren B."/>
        </authorList>
    </citation>
    <scope>NUCLEOTIDE SEQUENCE [LARGE SCALE GENOMIC DNA]</scope>
    <source>
        <strain evidence="2 3">CBS 101466</strain>
    </source>
</reference>
<feature type="region of interest" description="Disordered" evidence="1">
    <location>
        <begin position="249"/>
        <end position="280"/>
    </location>
</feature>
<dbReference type="GeneID" id="19972274"/>
<proteinExistence type="predicted"/>
<dbReference type="InParanoid" id="W2RVW2"/>
<dbReference type="VEuPathDB" id="FungiDB:HMPREF1541_04935"/>
<accession>W2RVW2</accession>
<dbReference type="EMBL" id="KB822720">
    <property type="protein sequence ID" value="ETN40656.1"/>
    <property type="molecule type" value="Genomic_DNA"/>
</dbReference>
<keyword evidence="3" id="KW-1185">Reference proteome</keyword>
<dbReference type="RefSeq" id="XP_008717499.1">
    <property type="nucleotide sequence ID" value="XM_008719277.1"/>
</dbReference>
<protein>
    <submittedName>
        <fullName evidence="2">Uncharacterized protein</fullName>
    </submittedName>
</protein>
<dbReference type="Proteomes" id="UP000030752">
    <property type="component" value="Unassembled WGS sequence"/>
</dbReference>
<evidence type="ECO:0000313" key="2">
    <source>
        <dbReference type="EMBL" id="ETN40656.1"/>
    </source>
</evidence>
<feature type="compositionally biased region" description="Polar residues" evidence="1">
    <location>
        <begin position="266"/>
        <end position="280"/>
    </location>
</feature>
<sequence>METPQTAAAASLVNAAPETISNDTDPATDDQDAEEEAYLDTIDANPDTIEDYGRSQFRARAFAVALEKLVKEAAASPDSPSASASRMEHDGYWRKVFTQTIIPTVVADDSIENSLFDPPRNKLGIVVACEPTGGLLCCPCDMPNSFLPTVAVEAAEADRVANGGAGVGKRALLEGLTAALYGTSEGKTGFIGGDGERFVLGRCSWMTAQGVLWNPGLYLLMLGWEKNIVDAGMALEAARQEKLLAERRANGEFDSVDTSSEEEANSDGSTPSSKEAQPRS</sequence>
<evidence type="ECO:0000313" key="3">
    <source>
        <dbReference type="Proteomes" id="UP000030752"/>
    </source>
</evidence>
<gene>
    <name evidence="2" type="ORF">HMPREF1541_04935</name>
</gene>
<organism evidence="2 3">
    <name type="scientific">Cyphellophora europaea (strain CBS 101466)</name>
    <name type="common">Phialophora europaea</name>
    <dbReference type="NCBI Taxonomy" id="1220924"/>
    <lineage>
        <taxon>Eukaryota</taxon>
        <taxon>Fungi</taxon>
        <taxon>Dikarya</taxon>
        <taxon>Ascomycota</taxon>
        <taxon>Pezizomycotina</taxon>
        <taxon>Eurotiomycetes</taxon>
        <taxon>Chaetothyriomycetidae</taxon>
        <taxon>Chaetothyriales</taxon>
        <taxon>Cyphellophoraceae</taxon>
        <taxon>Cyphellophora</taxon>
    </lineage>
</organism>
<feature type="region of interest" description="Disordered" evidence="1">
    <location>
        <begin position="1"/>
        <end position="35"/>
    </location>
</feature>
<name>W2RVW2_CYPE1</name>
<dbReference type="AlphaFoldDB" id="W2RVW2"/>
<feature type="compositionally biased region" description="Acidic residues" evidence="1">
    <location>
        <begin position="26"/>
        <end position="35"/>
    </location>
</feature>
<dbReference type="HOGENOM" id="CLU_994035_0_0_1"/>
<evidence type="ECO:0000256" key="1">
    <source>
        <dbReference type="SAM" id="MobiDB-lite"/>
    </source>
</evidence>